<dbReference type="OMA" id="CIEMRTS"/>
<dbReference type="GO" id="GO:0006310">
    <property type="term" value="P:DNA recombination"/>
    <property type="evidence" value="ECO:0007669"/>
    <property type="project" value="UniProtKB-KW"/>
</dbReference>
<evidence type="ECO:0000256" key="14">
    <source>
        <dbReference type="ARBA" id="ARBA00023125"/>
    </source>
</evidence>
<accession>A0A061EEM4</accession>
<gene>
    <name evidence="20" type="ORF">TCM_017511</name>
</gene>
<evidence type="ECO:0000256" key="3">
    <source>
        <dbReference type="ARBA" id="ARBA00022679"/>
    </source>
</evidence>
<dbReference type="Gramene" id="EOY03078">
    <property type="protein sequence ID" value="EOY03078"/>
    <property type="gene ID" value="TCM_017511"/>
</dbReference>
<evidence type="ECO:0000256" key="1">
    <source>
        <dbReference type="ARBA" id="ARBA00012493"/>
    </source>
</evidence>
<dbReference type="PANTHER" id="PTHR37984">
    <property type="entry name" value="PROTEIN CBG26694"/>
    <property type="match status" value="1"/>
</dbReference>
<evidence type="ECO:0000256" key="2">
    <source>
        <dbReference type="ARBA" id="ARBA00022670"/>
    </source>
</evidence>
<dbReference type="SMART" id="SM00343">
    <property type="entry name" value="ZnF_C2HC"/>
    <property type="match status" value="1"/>
</dbReference>
<dbReference type="InterPro" id="IPR001878">
    <property type="entry name" value="Znf_CCHC"/>
</dbReference>
<keyword evidence="10" id="KW-0460">Magnesium</keyword>
<keyword evidence="4" id="KW-0548">Nucleotidyltransferase</keyword>
<keyword evidence="15" id="KW-0233">DNA recombination</keyword>
<evidence type="ECO:0000256" key="13">
    <source>
        <dbReference type="ARBA" id="ARBA00022932"/>
    </source>
</evidence>
<dbReference type="GO" id="GO:0003964">
    <property type="term" value="F:RNA-directed DNA polymerase activity"/>
    <property type="evidence" value="ECO:0007669"/>
    <property type="project" value="UniProtKB-KW"/>
</dbReference>
<dbReference type="InterPro" id="IPR041373">
    <property type="entry name" value="RT_RNaseH"/>
</dbReference>
<feature type="compositionally biased region" description="Polar residues" evidence="17">
    <location>
        <begin position="116"/>
        <end position="125"/>
    </location>
</feature>
<dbReference type="InterPro" id="IPR041588">
    <property type="entry name" value="Integrase_H2C2"/>
</dbReference>
<dbReference type="InterPro" id="IPR012337">
    <property type="entry name" value="RNaseH-like_sf"/>
</dbReference>
<dbReference type="SUPFAM" id="SSF50630">
    <property type="entry name" value="Acid proteases"/>
    <property type="match status" value="1"/>
</dbReference>
<dbReference type="GO" id="GO:0006508">
    <property type="term" value="P:proteolysis"/>
    <property type="evidence" value="ECO:0007669"/>
    <property type="project" value="UniProtKB-KW"/>
</dbReference>
<protein>
    <recommendedName>
        <fullName evidence="1">RNA-directed DNA polymerase</fullName>
        <ecNumber evidence="1">2.7.7.49</ecNumber>
    </recommendedName>
</protein>
<dbReference type="InterPro" id="IPR000477">
    <property type="entry name" value="RT_dom"/>
</dbReference>
<dbReference type="Pfam" id="PF08284">
    <property type="entry name" value="RVP_2"/>
    <property type="match status" value="1"/>
</dbReference>
<dbReference type="Pfam" id="PF24626">
    <property type="entry name" value="SH3_Tf2-1"/>
    <property type="match status" value="1"/>
</dbReference>
<sequence>MSWPRAVASRDFTTYSAAVDHAQCIEMRTSESRAARDRAKRGKTEGSDAPGANIRVGQRTFSSKRQQDSRQSSKVTRSCDTCGRRHSGWCFLTTRTCYGCGQLGHIRRDCLMAHQSPDSACGSTQPASSTPSVAVSSGREVSGSRGRGAGTSSQDRPSRSRHQSSVGRGQVRVFTLTQQEAQTSNAVVSGILSVCNMNARVLFDPGATHSFISPCFASRLGRDRVRKEEQLVVSTPLKEIFVVEWEYESCVVRVKDKDTSVNLVVLDTLDFDVILGMDWLSPCHASVDCYHKLVRFDFPGEPSFSIQGDRSNAPTNLISVISARRLLRQDCVGYLAVVKDTQAKIGDVTQVSVVKEFVDVFPEELPELKELKDQLEDLLDKGFIRPSVSPWGAPVLFVKKKDGSLRLCIDYRQLNKVTVKNKYPLPRIDDLFDQLQRAQCFSKIDLRSGYHQLRIRNEDIPKTAFRTRYGHYEFLVMSFGLTNAPAAFMDLMNRVFKPYLDKFMVVFIDDILIYSKSRKEHEQHLKIVLQILKEHQLYAKFSKCEFWLESVAFLGHVVSKDGIQVDSKKIEAVEKWPRPTSVTEIRSFVGLAGYYRRFVKDFSKIVAPLTKLTCKDAKFEWSDAYENSFEKLKACLTIAPVLSLPQGTRGYMVFCDASRVGLGCVLMQHGKVIAYASSQLKRHEQNYPIHNLEIAAIVFALKIWRHYLYGETCEIYTDHKSLKYIFQQRDLNLRQRRWMELLKDYDCTILYHPGKANVVADAFSRKSMGSLAHISTGRRSLVKEIHSLGDIGVHLEVAETNALLAHFRVRPILMDKIKEAQSKDEFVTKAIEDPQGRKGKMFTKGTDGVLRYGTRLYVPDGDGLRREILEEAHMAAYVVHPGATKMYQDLKEVYWWEGLKRDVAEFVSKCLVCQQVKAEHQKLTRLLQPLPVPKWKWEHIAMDFVTGLPRTNGGYDSIWIVVDRLTKSAHFLPVKITYGAAQYARVYVDEILQEPLGTKLDFSTTFHPQTDGQSEQTIQTLEDMLRACVIDLGVRWEQYLPLVEFAYNNSFQTSIQMAPFEALYGRRCRSPIGWLEVGERKLLGPKLVQDATEKIHMIRQRMLTAQSRQKSYVDNRRRDLEFQVGDHVFLKVSPTKGVMRFGKKGKLSPRYIGPFEILERVGEVAYRLALPPDLSNIHPVFQVSMLRKYNPDPSHVIWYETIQLQDDLTYEEQPVAILDRQVKKLRSKDVASVKVLWRNHTSEEVTWEAEDEMRTKHPHQFNM</sequence>
<dbReference type="Pfam" id="PF17921">
    <property type="entry name" value="Integrase_H2C2"/>
    <property type="match status" value="1"/>
</dbReference>
<evidence type="ECO:0000256" key="6">
    <source>
        <dbReference type="ARBA" id="ARBA00022723"/>
    </source>
</evidence>
<dbReference type="AlphaFoldDB" id="A0A061EEM4"/>
<evidence type="ECO:0000256" key="8">
    <source>
        <dbReference type="ARBA" id="ARBA00022759"/>
    </source>
</evidence>
<dbReference type="GO" id="GO:0004519">
    <property type="term" value="F:endonuclease activity"/>
    <property type="evidence" value="ECO:0007669"/>
    <property type="project" value="UniProtKB-KW"/>
</dbReference>
<dbReference type="InterPro" id="IPR036397">
    <property type="entry name" value="RNaseH_sf"/>
</dbReference>
<dbReference type="FunFam" id="3.10.20.370:FF:000001">
    <property type="entry name" value="Retrovirus-related Pol polyprotein from transposon 17.6-like protein"/>
    <property type="match status" value="1"/>
</dbReference>
<keyword evidence="11" id="KW-0229">DNA integration</keyword>
<keyword evidence="16" id="KW-0863">Zinc-finger</keyword>
<evidence type="ECO:0000256" key="5">
    <source>
        <dbReference type="ARBA" id="ARBA00022722"/>
    </source>
</evidence>
<dbReference type="CDD" id="cd01647">
    <property type="entry name" value="RT_LTR"/>
    <property type="match status" value="1"/>
</dbReference>
<dbReference type="Gene3D" id="1.10.340.70">
    <property type="match status" value="1"/>
</dbReference>
<feature type="region of interest" description="Disordered" evidence="17">
    <location>
        <begin position="115"/>
        <end position="169"/>
    </location>
</feature>
<dbReference type="PROSITE" id="PS50878">
    <property type="entry name" value="RT_POL"/>
    <property type="match status" value="1"/>
</dbReference>
<dbReference type="SUPFAM" id="SSF53098">
    <property type="entry name" value="Ribonuclease H-like"/>
    <property type="match status" value="1"/>
</dbReference>
<evidence type="ECO:0000256" key="10">
    <source>
        <dbReference type="ARBA" id="ARBA00022842"/>
    </source>
</evidence>
<evidence type="ECO:0000256" key="7">
    <source>
        <dbReference type="ARBA" id="ARBA00022750"/>
    </source>
</evidence>
<dbReference type="GO" id="GO:0008270">
    <property type="term" value="F:zinc ion binding"/>
    <property type="evidence" value="ECO:0007669"/>
    <property type="project" value="UniProtKB-KW"/>
</dbReference>
<proteinExistence type="predicted"/>
<dbReference type="CDD" id="cd09274">
    <property type="entry name" value="RNase_HI_RT_Ty3"/>
    <property type="match status" value="1"/>
</dbReference>
<evidence type="ECO:0000256" key="9">
    <source>
        <dbReference type="ARBA" id="ARBA00022801"/>
    </source>
</evidence>
<dbReference type="Gene3D" id="3.30.420.10">
    <property type="entry name" value="Ribonuclease H-like superfamily/Ribonuclease H"/>
    <property type="match status" value="1"/>
</dbReference>
<evidence type="ECO:0000256" key="4">
    <source>
        <dbReference type="ARBA" id="ARBA00022695"/>
    </source>
</evidence>
<evidence type="ECO:0000313" key="21">
    <source>
        <dbReference type="Proteomes" id="UP000026915"/>
    </source>
</evidence>
<evidence type="ECO:0000256" key="16">
    <source>
        <dbReference type="PROSITE-ProRule" id="PRU00047"/>
    </source>
</evidence>
<feature type="domain" description="Reverse transcriptase" evidence="19">
    <location>
        <begin position="379"/>
        <end position="558"/>
    </location>
</feature>
<dbReference type="FunFam" id="3.10.10.10:FF:000007">
    <property type="entry name" value="Retrovirus-related Pol polyprotein from transposon 17.6-like Protein"/>
    <property type="match status" value="1"/>
</dbReference>
<dbReference type="Gene3D" id="3.30.70.270">
    <property type="match status" value="2"/>
</dbReference>
<keyword evidence="2" id="KW-0645">Protease</keyword>
<feature type="region of interest" description="Disordered" evidence="17">
    <location>
        <begin position="28"/>
        <end position="82"/>
    </location>
</feature>
<dbReference type="InterPro" id="IPR043128">
    <property type="entry name" value="Rev_trsase/Diguanyl_cyclase"/>
</dbReference>
<dbReference type="Gene3D" id="2.40.70.10">
    <property type="entry name" value="Acid Proteases"/>
    <property type="match status" value="1"/>
</dbReference>
<feature type="compositionally biased region" description="Basic and acidic residues" evidence="17">
    <location>
        <begin position="28"/>
        <end position="46"/>
    </location>
</feature>
<dbReference type="GO" id="GO:0015074">
    <property type="term" value="P:DNA integration"/>
    <property type="evidence" value="ECO:0007669"/>
    <property type="project" value="UniProtKB-KW"/>
</dbReference>
<evidence type="ECO:0000256" key="11">
    <source>
        <dbReference type="ARBA" id="ARBA00022908"/>
    </source>
</evidence>
<dbReference type="InterPro" id="IPR056924">
    <property type="entry name" value="SH3_Tf2-1"/>
</dbReference>
<dbReference type="InParanoid" id="A0A061EEM4"/>
<dbReference type="GO" id="GO:0003677">
    <property type="term" value="F:DNA binding"/>
    <property type="evidence" value="ECO:0007669"/>
    <property type="project" value="UniProtKB-KW"/>
</dbReference>
<keyword evidence="8" id="KW-0255">Endonuclease</keyword>
<keyword evidence="5" id="KW-0540">Nuclease</keyword>
<keyword evidence="16" id="KW-0862">Zinc</keyword>
<evidence type="ECO:0000256" key="15">
    <source>
        <dbReference type="ARBA" id="ARBA00023172"/>
    </source>
</evidence>
<dbReference type="FunFam" id="3.30.70.270:FF:000020">
    <property type="entry name" value="Transposon Tf2-6 polyprotein-like Protein"/>
    <property type="match status" value="1"/>
</dbReference>
<dbReference type="EC" id="2.7.7.49" evidence="1"/>
<dbReference type="GO" id="GO:0004190">
    <property type="term" value="F:aspartic-type endopeptidase activity"/>
    <property type="evidence" value="ECO:0007669"/>
    <property type="project" value="UniProtKB-KW"/>
</dbReference>
<evidence type="ECO:0000259" key="19">
    <source>
        <dbReference type="PROSITE" id="PS50878"/>
    </source>
</evidence>
<reference evidence="20 21" key="1">
    <citation type="journal article" date="2013" name="Genome Biol.">
        <title>The genome sequence of the most widely cultivated cacao type and its use to identify candidate genes regulating pod color.</title>
        <authorList>
            <person name="Motamayor J.C."/>
            <person name="Mockaitis K."/>
            <person name="Schmutz J."/>
            <person name="Haiminen N."/>
            <person name="Iii D.L."/>
            <person name="Cornejo O."/>
            <person name="Findley S.D."/>
            <person name="Zheng P."/>
            <person name="Utro F."/>
            <person name="Royaert S."/>
            <person name="Saski C."/>
            <person name="Jenkins J."/>
            <person name="Podicheti R."/>
            <person name="Zhao M."/>
            <person name="Scheffler B.E."/>
            <person name="Stack J.C."/>
            <person name="Feltus F.A."/>
            <person name="Mustiga G.M."/>
            <person name="Amores F."/>
            <person name="Phillips W."/>
            <person name="Marelli J.P."/>
            <person name="May G.D."/>
            <person name="Shapiro H."/>
            <person name="Ma J."/>
            <person name="Bustamante C.D."/>
            <person name="Schnell R.J."/>
            <person name="Main D."/>
            <person name="Gilbert D."/>
            <person name="Parida L."/>
            <person name="Kuhn D.N."/>
        </authorList>
    </citation>
    <scope>NUCLEOTIDE SEQUENCE [LARGE SCALE GENOMIC DNA]</scope>
    <source>
        <strain evidence="21">cv. Matina 1-6</strain>
    </source>
</reference>
<dbReference type="eggNOG" id="KOG0017">
    <property type="taxonomic scope" value="Eukaryota"/>
</dbReference>
<dbReference type="Gene3D" id="3.10.10.10">
    <property type="entry name" value="HIV Type 1 Reverse Transcriptase, subunit A, domain 1"/>
    <property type="match status" value="1"/>
</dbReference>
<dbReference type="Pfam" id="PF17917">
    <property type="entry name" value="RT_RNaseH"/>
    <property type="match status" value="1"/>
</dbReference>
<dbReference type="SUPFAM" id="SSF56672">
    <property type="entry name" value="DNA/RNA polymerases"/>
    <property type="match status" value="1"/>
</dbReference>
<dbReference type="Proteomes" id="UP000026915">
    <property type="component" value="Chromosome 4"/>
</dbReference>
<keyword evidence="13" id="KW-0239">DNA-directed DNA polymerase</keyword>
<dbReference type="HOGENOM" id="CLU_000384_2_2_1"/>
<keyword evidence="9" id="KW-0378">Hydrolase</keyword>
<keyword evidence="14" id="KW-0238">DNA-binding</keyword>
<name>A0A061EEM4_THECC</name>
<dbReference type="GO" id="GO:0003887">
    <property type="term" value="F:DNA-directed DNA polymerase activity"/>
    <property type="evidence" value="ECO:0007669"/>
    <property type="project" value="UniProtKB-KW"/>
</dbReference>
<keyword evidence="12" id="KW-0695">RNA-directed DNA polymerase</keyword>
<dbReference type="PROSITE" id="PS50158">
    <property type="entry name" value="ZF_CCHC"/>
    <property type="match status" value="1"/>
</dbReference>
<dbReference type="InterPro" id="IPR050951">
    <property type="entry name" value="Retrovirus_Pol_polyprotein"/>
</dbReference>
<keyword evidence="21" id="KW-1185">Reference proteome</keyword>
<evidence type="ECO:0000259" key="18">
    <source>
        <dbReference type="PROSITE" id="PS50158"/>
    </source>
</evidence>
<dbReference type="Pfam" id="PF00078">
    <property type="entry name" value="RVT_1"/>
    <property type="match status" value="1"/>
</dbReference>
<dbReference type="InterPro" id="IPR021109">
    <property type="entry name" value="Peptidase_aspartic_dom_sf"/>
</dbReference>
<dbReference type="CDD" id="cd00303">
    <property type="entry name" value="retropepsin_like"/>
    <property type="match status" value="1"/>
</dbReference>
<evidence type="ECO:0000256" key="17">
    <source>
        <dbReference type="SAM" id="MobiDB-lite"/>
    </source>
</evidence>
<evidence type="ECO:0000313" key="20">
    <source>
        <dbReference type="EMBL" id="EOY03078.1"/>
    </source>
</evidence>
<dbReference type="EMBL" id="CM001882">
    <property type="protein sequence ID" value="EOY03078.1"/>
    <property type="molecule type" value="Genomic_DNA"/>
</dbReference>
<keyword evidence="7" id="KW-0064">Aspartyl protease</keyword>
<keyword evidence="6" id="KW-0479">Metal-binding</keyword>
<feature type="compositionally biased region" description="Low complexity" evidence="17">
    <location>
        <begin position="126"/>
        <end position="144"/>
    </location>
</feature>
<dbReference type="PANTHER" id="PTHR37984:SF5">
    <property type="entry name" value="PROTEIN NYNRIN-LIKE"/>
    <property type="match status" value="1"/>
</dbReference>
<dbReference type="InterPro" id="IPR043502">
    <property type="entry name" value="DNA/RNA_pol_sf"/>
</dbReference>
<evidence type="ECO:0000256" key="12">
    <source>
        <dbReference type="ARBA" id="ARBA00022918"/>
    </source>
</evidence>
<feature type="domain" description="CCHC-type" evidence="18">
    <location>
        <begin position="97"/>
        <end position="110"/>
    </location>
</feature>
<organism evidence="20 21">
    <name type="scientific">Theobroma cacao</name>
    <name type="common">Cacao</name>
    <name type="synonym">Cocoa</name>
    <dbReference type="NCBI Taxonomy" id="3641"/>
    <lineage>
        <taxon>Eukaryota</taxon>
        <taxon>Viridiplantae</taxon>
        <taxon>Streptophyta</taxon>
        <taxon>Embryophyta</taxon>
        <taxon>Tracheophyta</taxon>
        <taxon>Spermatophyta</taxon>
        <taxon>Magnoliopsida</taxon>
        <taxon>eudicotyledons</taxon>
        <taxon>Gunneridae</taxon>
        <taxon>Pentapetalae</taxon>
        <taxon>rosids</taxon>
        <taxon>malvids</taxon>
        <taxon>Malvales</taxon>
        <taxon>Malvaceae</taxon>
        <taxon>Byttnerioideae</taxon>
        <taxon>Theobroma</taxon>
    </lineage>
</organism>
<keyword evidence="3" id="KW-0808">Transferase</keyword>